<protein>
    <submittedName>
        <fullName evidence="1">Uncharacterized protein</fullName>
    </submittedName>
</protein>
<gene>
    <name evidence="1" type="ORF">HannXRQ_Chr17g0561021</name>
</gene>
<dbReference type="InParanoid" id="A0A251RSC2"/>
<keyword evidence="2" id="KW-1185">Reference proteome</keyword>
<dbReference type="Proteomes" id="UP000215914">
    <property type="component" value="Chromosome 17"/>
</dbReference>
<evidence type="ECO:0000313" key="2">
    <source>
        <dbReference type="Proteomes" id="UP000215914"/>
    </source>
</evidence>
<evidence type="ECO:0000313" key="1">
    <source>
        <dbReference type="EMBL" id="OTF87368.1"/>
    </source>
</evidence>
<organism evidence="1 2">
    <name type="scientific">Helianthus annuus</name>
    <name type="common">Common sunflower</name>
    <dbReference type="NCBI Taxonomy" id="4232"/>
    <lineage>
        <taxon>Eukaryota</taxon>
        <taxon>Viridiplantae</taxon>
        <taxon>Streptophyta</taxon>
        <taxon>Embryophyta</taxon>
        <taxon>Tracheophyta</taxon>
        <taxon>Spermatophyta</taxon>
        <taxon>Magnoliopsida</taxon>
        <taxon>eudicotyledons</taxon>
        <taxon>Gunneridae</taxon>
        <taxon>Pentapetalae</taxon>
        <taxon>asterids</taxon>
        <taxon>campanulids</taxon>
        <taxon>Asterales</taxon>
        <taxon>Asteraceae</taxon>
        <taxon>Asteroideae</taxon>
        <taxon>Heliantheae alliance</taxon>
        <taxon>Heliantheae</taxon>
        <taxon>Helianthus</taxon>
    </lineage>
</organism>
<reference evidence="2" key="1">
    <citation type="journal article" date="2017" name="Nature">
        <title>The sunflower genome provides insights into oil metabolism, flowering and Asterid evolution.</title>
        <authorList>
            <person name="Badouin H."/>
            <person name="Gouzy J."/>
            <person name="Grassa C.J."/>
            <person name="Murat F."/>
            <person name="Staton S.E."/>
            <person name="Cottret L."/>
            <person name="Lelandais-Briere C."/>
            <person name="Owens G.L."/>
            <person name="Carrere S."/>
            <person name="Mayjonade B."/>
            <person name="Legrand L."/>
            <person name="Gill N."/>
            <person name="Kane N.C."/>
            <person name="Bowers J.E."/>
            <person name="Hubner S."/>
            <person name="Bellec A."/>
            <person name="Berard A."/>
            <person name="Berges H."/>
            <person name="Blanchet N."/>
            <person name="Boniface M.C."/>
            <person name="Brunel D."/>
            <person name="Catrice O."/>
            <person name="Chaidir N."/>
            <person name="Claudel C."/>
            <person name="Donnadieu C."/>
            <person name="Faraut T."/>
            <person name="Fievet G."/>
            <person name="Helmstetter N."/>
            <person name="King M."/>
            <person name="Knapp S.J."/>
            <person name="Lai Z."/>
            <person name="Le Paslier M.C."/>
            <person name="Lippi Y."/>
            <person name="Lorenzon L."/>
            <person name="Mandel J.R."/>
            <person name="Marage G."/>
            <person name="Marchand G."/>
            <person name="Marquand E."/>
            <person name="Bret-Mestries E."/>
            <person name="Morien E."/>
            <person name="Nambeesan S."/>
            <person name="Nguyen T."/>
            <person name="Pegot-Espagnet P."/>
            <person name="Pouilly N."/>
            <person name="Raftis F."/>
            <person name="Sallet E."/>
            <person name="Schiex T."/>
            <person name="Thomas J."/>
            <person name="Vandecasteele C."/>
            <person name="Vares D."/>
            <person name="Vear F."/>
            <person name="Vautrin S."/>
            <person name="Crespi M."/>
            <person name="Mangin B."/>
            <person name="Burke J.M."/>
            <person name="Salse J."/>
            <person name="Munos S."/>
            <person name="Vincourt P."/>
            <person name="Rieseberg L.H."/>
            <person name="Langlade N.B."/>
        </authorList>
    </citation>
    <scope>NUCLEOTIDE SEQUENCE [LARGE SCALE GENOMIC DNA]</scope>
    <source>
        <strain evidence="2">cv. SF193</strain>
    </source>
</reference>
<sequence length="72" mass="8384">MFNFKFYFLEGSFSIFFFTKSGRYITRAHNLLFLSFSTLLLLPSILQPSVCIPLPARFQKNPKDPLCISLFL</sequence>
<name>A0A251RSC2_HELAN</name>
<proteinExistence type="predicted"/>
<dbReference type="AlphaFoldDB" id="A0A251RSC2"/>
<dbReference type="EMBL" id="CM007906">
    <property type="protein sequence ID" value="OTF87368.1"/>
    <property type="molecule type" value="Genomic_DNA"/>
</dbReference>
<accession>A0A251RSC2</accession>